<feature type="transmembrane region" description="Helical" evidence="1">
    <location>
        <begin position="39"/>
        <end position="60"/>
    </location>
</feature>
<feature type="signal peptide" evidence="2">
    <location>
        <begin position="1"/>
        <end position="23"/>
    </location>
</feature>
<evidence type="ECO:0000256" key="2">
    <source>
        <dbReference type="SAM" id="SignalP"/>
    </source>
</evidence>
<keyword evidence="1" id="KW-0812">Transmembrane</keyword>
<evidence type="ECO:0000256" key="1">
    <source>
        <dbReference type="SAM" id="Phobius"/>
    </source>
</evidence>
<dbReference type="AlphaFoldDB" id="A0A0N7Z8I1"/>
<reference evidence="3" key="1">
    <citation type="journal article" date="2016" name="PLoS Negl. Trop. Dis.">
        <title>A Deep Insight into the Sialome of Rhodnius neglectus, a Vector of Chagas Disease.</title>
        <authorList>
            <person name="Santiago P.B."/>
            <person name="Assumpcao T.C."/>
            <person name="Araujo C.N."/>
            <person name="Bastos I.M."/>
            <person name="Neves D."/>
            <person name="Silva I.G."/>
            <person name="Charneau S."/>
            <person name="Queiroz R.M."/>
            <person name="Raiol T."/>
            <person name="Oliveira J.V."/>
            <person name="Sousa M.V."/>
            <person name="Calvo E."/>
            <person name="Ribeiro J.M."/>
            <person name="Santana J.M."/>
        </authorList>
    </citation>
    <scope>NUCLEOTIDE SEQUENCE</scope>
    <source>
        <tissue evidence="3">Salivary glands</tissue>
    </source>
</reference>
<keyword evidence="2" id="KW-0732">Signal</keyword>
<dbReference type="EMBL" id="GDKW01003283">
    <property type="protein sequence ID" value="JAI53312.1"/>
    <property type="molecule type" value="mRNA"/>
</dbReference>
<sequence length="86" mass="9627">MTWTQLIQFSAVCLALAISSVQGNHRDTVLQKLPRETNLINFVRLFVLRLIYGFATMFGFGESISEVGDGALVPPGVDDDYIDDYR</sequence>
<feature type="chain" id="PRO_5006016674" description="Secreted protein" evidence="2">
    <location>
        <begin position="24"/>
        <end position="86"/>
    </location>
</feature>
<proteinExistence type="evidence at transcript level"/>
<evidence type="ECO:0008006" key="4">
    <source>
        <dbReference type="Google" id="ProtNLM"/>
    </source>
</evidence>
<protein>
    <recommendedName>
        <fullName evidence="4">Secreted protein</fullName>
    </recommendedName>
</protein>
<feature type="non-terminal residue" evidence="3">
    <location>
        <position position="86"/>
    </location>
</feature>
<name>A0A0N7Z8I1_9HEMI</name>
<keyword evidence="1" id="KW-0472">Membrane</keyword>
<organism evidence="3">
    <name type="scientific">Rhodnius neglectus</name>
    <dbReference type="NCBI Taxonomy" id="72488"/>
    <lineage>
        <taxon>Eukaryota</taxon>
        <taxon>Metazoa</taxon>
        <taxon>Ecdysozoa</taxon>
        <taxon>Arthropoda</taxon>
        <taxon>Hexapoda</taxon>
        <taxon>Insecta</taxon>
        <taxon>Pterygota</taxon>
        <taxon>Neoptera</taxon>
        <taxon>Paraneoptera</taxon>
        <taxon>Hemiptera</taxon>
        <taxon>Heteroptera</taxon>
        <taxon>Panheteroptera</taxon>
        <taxon>Cimicomorpha</taxon>
        <taxon>Reduviidae</taxon>
        <taxon>Triatominae</taxon>
        <taxon>Rhodnius</taxon>
    </lineage>
</organism>
<evidence type="ECO:0000313" key="3">
    <source>
        <dbReference type="EMBL" id="JAI53312.1"/>
    </source>
</evidence>
<keyword evidence="1" id="KW-1133">Transmembrane helix</keyword>
<accession>A0A0N7Z8I1</accession>